<protein>
    <submittedName>
        <fullName evidence="1">Uncharacterized protein</fullName>
    </submittedName>
</protein>
<sequence>MTHCAVFITPVHACWCRVKYLSDDALRRPIYSPGSCLLGCAGNLGWQDSWVAGFPGVQCPVLNGTAATVCYRELHASAEHSIWYFLGEKLLGWFVLCFTLPKCPKIMPSGSVGLR</sequence>
<organism evidence="1 2">
    <name type="scientific">Mauremys mutica</name>
    <name type="common">yellowpond turtle</name>
    <dbReference type="NCBI Taxonomy" id="74926"/>
    <lineage>
        <taxon>Eukaryota</taxon>
        <taxon>Metazoa</taxon>
        <taxon>Chordata</taxon>
        <taxon>Craniata</taxon>
        <taxon>Vertebrata</taxon>
        <taxon>Euteleostomi</taxon>
        <taxon>Archelosauria</taxon>
        <taxon>Testudinata</taxon>
        <taxon>Testudines</taxon>
        <taxon>Cryptodira</taxon>
        <taxon>Durocryptodira</taxon>
        <taxon>Testudinoidea</taxon>
        <taxon>Geoemydidae</taxon>
        <taxon>Geoemydinae</taxon>
        <taxon>Mauremys</taxon>
    </lineage>
</organism>
<accession>A0A9D3X9L8</accession>
<reference evidence="1" key="1">
    <citation type="submission" date="2021-09" db="EMBL/GenBank/DDBJ databases">
        <title>The genome of Mauremys mutica provides insights into the evolution of semi-aquatic lifestyle.</title>
        <authorList>
            <person name="Gong S."/>
            <person name="Gao Y."/>
        </authorList>
    </citation>
    <scope>NUCLEOTIDE SEQUENCE</scope>
    <source>
        <strain evidence="1">MM-2020</strain>
        <tissue evidence="1">Muscle</tissue>
    </source>
</reference>
<gene>
    <name evidence="1" type="ORF">KIL84_021639</name>
</gene>
<dbReference type="AlphaFoldDB" id="A0A9D3X9L8"/>
<proteinExistence type="predicted"/>
<name>A0A9D3X9L8_9SAUR</name>
<dbReference type="EMBL" id="JAHDVG010000478">
    <property type="protein sequence ID" value="KAH1175225.1"/>
    <property type="molecule type" value="Genomic_DNA"/>
</dbReference>
<evidence type="ECO:0000313" key="2">
    <source>
        <dbReference type="Proteomes" id="UP000827986"/>
    </source>
</evidence>
<evidence type="ECO:0000313" key="1">
    <source>
        <dbReference type="EMBL" id="KAH1175225.1"/>
    </source>
</evidence>
<comment type="caution">
    <text evidence="1">The sequence shown here is derived from an EMBL/GenBank/DDBJ whole genome shotgun (WGS) entry which is preliminary data.</text>
</comment>
<keyword evidence="2" id="KW-1185">Reference proteome</keyword>
<dbReference type="Proteomes" id="UP000827986">
    <property type="component" value="Unassembled WGS sequence"/>
</dbReference>